<sequence>MRRKPTGWGWRESQASASEPARGSVGEAHSSLPALSLRLQIKAPPLTTEGRGFQ</sequence>
<keyword evidence="3" id="KW-1185">Reference proteome</keyword>
<dbReference type="AlphaFoldDB" id="A0A917IT02"/>
<dbReference type="Proteomes" id="UP000600171">
    <property type="component" value="Unassembled WGS sequence"/>
</dbReference>
<evidence type="ECO:0000256" key="1">
    <source>
        <dbReference type="SAM" id="MobiDB-lite"/>
    </source>
</evidence>
<proteinExistence type="predicted"/>
<feature type="region of interest" description="Disordered" evidence="1">
    <location>
        <begin position="1"/>
        <end position="33"/>
    </location>
</feature>
<name>A0A917IT02_9MICC</name>
<comment type="caution">
    <text evidence="2">The sequence shown here is derived from an EMBL/GenBank/DDBJ whole genome shotgun (WGS) entry which is preliminary data.</text>
</comment>
<evidence type="ECO:0000313" key="3">
    <source>
        <dbReference type="Proteomes" id="UP000600171"/>
    </source>
</evidence>
<accession>A0A917IT02</accession>
<reference evidence="2 3" key="1">
    <citation type="journal article" date="2014" name="Int. J. Syst. Evol. Microbiol.">
        <title>Complete genome sequence of Corynebacterium casei LMG S-19264T (=DSM 44701T), isolated from a smear-ripened cheese.</title>
        <authorList>
            <consortium name="US DOE Joint Genome Institute (JGI-PGF)"/>
            <person name="Walter F."/>
            <person name="Albersmeier A."/>
            <person name="Kalinowski J."/>
            <person name="Ruckert C."/>
        </authorList>
    </citation>
    <scope>NUCLEOTIDE SEQUENCE [LARGE SCALE GENOMIC DNA]</scope>
    <source>
        <strain evidence="2 3">CCM 8669</strain>
    </source>
</reference>
<dbReference type="EMBL" id="BMDC01000001">
    <property type="protein sequence ID" value="GGH61853.1"/>
    <property type="molecule type" value="Genomic_DNA"/>
</dbReference>
<protein>
    <submittedName>
        <fullName evidence="2">Uncharacterized protein</fullName>
    </submittedName>
</protein>
<gene>
    <name evidence="2" type="ORF">GCM10007359_11450</name>
</gene>
<organism evidence="2 3">
    <name type="scientific">Rothia aerolata</name>
    <dbReference type="NCBI Taxonomy" id="1812262"/>
    <lineage>
        <taxon>Bacteria</taxon>
        <taxon>Bacillati</taxon>
        <taxon>Actinomycetota</taxon>
        <taxon>Actinomycetes</taxon>
        <taxon>Micrococcales</taxon>
        <taxon>Micrococcaceae</taxon>
        <taxon>Rothia</taxon>
    </lineage>
</organism>
<evidence type="ECO:0000313" key="2">
    <source>
        <dbReference type="EMBL" id="GGH61853.1"/>
    </source>
</evidence>